<dbReference type="GO" id="GO:0015937">
    <property type="term" value="P:coenzyme A biosynthetic process"/>
    <property type="evidence" value="ECO:0007669"/>
    <property type="project" value="UniProtKB-UniRule"/>
</dbReference>
<dbReference type="PROSITE" id="PS51219">
    <property type="entry name" value="DPCK"/>
    <property type="match status" value="1"/>
</dbReference>
<dbReference type="SUPFAM" id="SSF52540">
    <property type="entry name" value="P-loop containing nucleoside triphosphate hydrolases"/>
    <property type="match status" value="1"/>
</dbReference>
<dbReference type="EMBL" id="JSVA01000010">
    <property type="protein sequence ID" value="KOF02696.1"/>
    <property type="molecule type" value="Genomic_DNA"/>
</dbReference>
<gene>
    <name evidence="5" type="primary">coaE</name>
    <name evidence="7" type="ORF">OB69_10290</name>
</gene>
<protein>
    <recommendedName>
        <fullName evidence="5 6">Dephospho-CoA kinase</fullName>
        <ecNumber evidence="5 6">2.7.1.24</ecNumber>
    </recommendedName>
    <alternativeName>
        <fullName evidence="5">Dephosphocoenzyme A kinase</fullName>
    </alternativeName>
</protein>
<dbReference type="UniPathway" id="UPA00241">
    <property type="reaction ID" value="UER00356"/>
</dbReference>
<dbReference type="GO" id="GO:0005524">
    <property type="term" value="F:ATP binding"/>
    <property type="evidence" value="ECO:0007669"/>
    <property type="project" value="UniProtKB-UniRule"/>
</dbReference>
<dbReference type="OrthoDB" id="9812943at2"/>
<dbReference type="NCBIfam" id="TIGR00152">
    <property type="entry name" value="dephospho-CoA kinase"/>
    <property type="match status" value="1"/>
</dbReference>
<keyword evidence="5" id="KW-0963">Cytoplasm</keyword>
<evidence type="ECO:0000313" key="7">
    <source>
        <dbReference type="EMBL" id="KOF02696.1"/>
    </source>
</evidence>
<dbReference type="PANTHER" id="PTHR10695:SF46">
    <property type="entry name" value="BIFUNCTIONAL COENZYME A SYNTHASE-RELATED"/>
    <property type="match status" value="1"/>
</dbReference>
<dbReference type="Gene3D" id="3.40.50.300">
    <property type="entry name" value="P-loop containing nucleotide triphosphate hydrolases"/>
    <property type="match status" value="1"/>
</dbReference>
<dbReference type="RefSeq" id="WP_053223639.1">
    <property type="nucleotide sequence ID" value="NZ_JSVA01000010.1"/>
</dbReference>
<evidence type="ECO:0000256" key="3">
    <source>
        <dbReference type="ARBA" id="ARBA00022840"/>
    </source>
</evidence>
<keyword evidence="3 5" id="KW-0067">ATP-binding</keyword>
<keyword evidence="5 7" id="KW-0418">Kinase</keyword>
<evidence type="ECO:0000256" key="4">
    <source>
        <dbReference type="ARBA" id="ARBA00022993"/>
    </source>
</evidence>
<comment type="subcellular location">
    <subcellularLocation>
        <location evidence="5">Cytoplasm</location>
    </subcellularLocation>
</comment>
<evidence type="ECO:0000256" key="2">
    <source>
        <dbReference type="ARBA" id="ARBA00022741"/>
    </source>
</evidence>
<dbReference type="GO" id="GO:0005737">
    <property type="term" value="C:cytoplasm"/>
    <property type="evidence" value="ECO:0007669"/>
    <property type="project" value="UniProtKB-SubCell"/>
</dbReference>
<evidence type="ECO:0000256" key="1">
    <source>
        <dbReference type="ARBA" id="ARBA00009018"/>
    </source>
</evidence>
<dbReference type="PATRIC" id="fig|1566026.4.peg.343"/>
<keyword evidence="5" id="KW-0808">Transferase</keyword>
<dbReference type="Proteomes" id="UP000036908">
    <property type="component" value="Unassembled WGS sequence"/>
</dbReference>
<dbReference type="PANTHER" id="PTHR10695">
    <property type="entry name" value="DEPHOSPHO-COA KINASE-RELATED"/>
    <property type="match status" value="1"/>
</dbReference>
<evidence type="ECO:0000256" key="5">
    <source>
        <dbReference type="HAMAP-Rule" id="MF_00376"/>
    </source>
</evidence>
<comment type="function">
    <text evidence="5">Catalyzes the phosphorylation of the 3'-hydroxyl group of dephosphocoenzyme A to form coenzyme A.</text>
</comment>
<feature type="binding site" evidence="5">
    <location>
        <begin position="14"/>
        <end position="19"/>
    </location>
    <ligand>
        <name>ATP</name>
        <dbReference type="ChEBI" id="CHEBI:30616"/>
    </ligand>
</feature>
<comment type="pathway">
    <text evidence="5">Cofactor biosynthesis; coenzyme A biosynthesis; CoA from (R)-pantothenate: step 5/5.</text>
</comment>
<dbReference type="CDD" id="cd02022">
    <property type="entry name" value="DPCK"/>
    <property type="match status" value="1"/>
</dbReference>
<sequence length="200" mass="22537">MTDPLIVGITGGIGSGKTTVCKIFHQLGVPIYFADDRGKYLLSNDKLLKNQVMNLFGAESYLPDGLLNRSFLANKVFSNTEELNKLNGLVHPAVAKDFLQWENNQSAKVLIKEAALFIENDSYTGLDKLITILAPEDVRINRVLMRDIQRNKAQVLDIMSNQVDDKRRREVSDYLIDNGGSKLLIPQVLKIYKELQNTKN</sequence>
<dbReference type="InterPro" id="IPR027417">
    <property type="entry name" value="P-loop_NTPase"/>
</dbReference>
<dbReference type="PRINTS" id="PR00988">
    <property type="entry name" value="URIDINKINASE"/>
</dbReference>
<dbReference type="AlphaFoldDB" id="A0A0L8AKD8"/>
<dbReference type="HAMAP" id="MF_00376">
    <property type="entry name" value="Dephospho_CoA_kinase"/>
    <property type="match status" value="1"/>
</dbReference>
<evidence type="ECO:0000313" key="8">
    <source>
        <dbReference type="Proteomes" id="UP000036908"/>
    </source>
</evidence>
<name>A0A0L8AKD8_9BACT</name>
<comment type="similarity">
    <text evidence="1 5">Belongs to the CoaE family.</text>
</comment>
<organism evidence="7 8">
    <name type="scientific">Roseivirga seohaensis subsp. aquiponti</name>
    <dbReference type="NCBI Taxonomy" id="1566026"/>
    <lineage>
        <taxon>Bacteria</taxon>
        <taxon>Pseudomonadati</taxon>
        <taxon>Bacteroidota</taxon>
        <taxon>Cytophagia</taxon>
        <taxon>Cytophagales</taxon>
        <taxon>Roseivirgaceae</taxon>
        <taxon>Roseivirga</taxon>
    </lineage>
</organism>
<reference evidence="8" key="1">
    <citation type="submission" date="2014-11" db="EMBL/GenBank/DDBJ databases">
        <title>Genome sequencing of Roseivirga sp. D-25.</title>
        <authorList>
            <person name="Selvaratnam C."/>
            <person name="Thevarajoo S."/>
            <person name="Goh K.M."/>
            <person name="Eee R."/>
            <person name="Chan K.-G."/>
            <person name="Chong C.S."/>
        </authorList>
    </citation>
    <scope>NUCLEOTIDE SEQUENCE [LARGE SCALE GENOMIC DNA]</scope>
    <source>
        <strain evidence="8">D-25</strain>
    </source>
</reference>
<accession>A0A0L8AKD8</accession>
<dbReference type="EC" id="2.7.1.24" evidence="5 6"/>
<keyword evidence="4 5" id="KW-0173">Coenzyme A biosynthesis</keyword>
<keyword evidence="2 5" id="KW-0547">Nucleotide-binding</keyword>
<evidence type="ECO:0000256" key="6">
    <source>
        <dbReference type="NCBIfam" id="TIGR00152"/>
    </source>
</evidence>
<comment type="catalytic activity">
    <reaction evidence="5">
        <text>3'-dephospho-CoA + ATP = ADP + CoA + H(+)</text>
        <dbReference type="Rhea" id="RHEA:18245"/>
        <dbReference type="ChEBI" id="CHEBI:15378"/>
        <dbReference type="ChEBI" id="CHEBI:30616"/>
        <dbReference type="ChEBI" id="CHEBI:57287"/>
        <dbReference type="ChEBI" id="CHEBI:57328"/>
        <dbReference type="ChEBI" id="CHEBI:456216"/>
        <dbReference type="EC" id="2.7.1.24"/>
    </reaction>
</comment>
<keyword evidence="8" id="KW-1185">Reference proteome</keyword>
<comment type="caution">
    <text evidence="7">The sequence shown here is derived from an EMBL/GenBank/DDBJ whole genome shotgun (WGS) entry which is preliminary data.</text>
</comment>
<dbReference type="GO" id="GO:0004140">
    <property type="term" value="F:dephospho-CoA kinase activity"/>
    <property type="evidence" value="ECO:0007669"/>
    <property type="project" value="UniProtKB-UniRule"/>
</dbReference>
<dbReference type="InterPro" id="IPR001977">
    <property type="entry name" value="Depp_CoAkinase"/>
</dbReference>
<dbReference type="Pfam" id="PF01121">
    <property type="entry name" value="CoaE"/>
    <property type="match status" value="1"/>
</dbReference>
<proteinExistence type="inferred from homology"/>